<sequence length="345" mass="38300">MFLENRKAVNINLALGNNLQVIEGQIPAVTGIKVVSFDGEPVETVRVFDVRPRVVEVVKEIFNLREDQTYWEKKAKRHEVGQEPKSISSELRKLQPMIDQVTKSLDEFIGEQVVGVNLELDDNQFRLTISETNWNGRAGLTLNAKFARTIGWLYAPLEKQHKDENPDRVIRHIITNDQITILAICGTIRNKEGQKEWRKGRVFLHFWNGPLGKGTEVICYANPDASFLALVKSLYTEQESAVPAKADNEQAPAVKPEGLNHLGDSLPELKGIKEALESGSEAQNVKKEVLAIEGADESKTPVVPSDESATDGSSGVGSADKSKRAAKISRDRKDPKKRRAAGDDE</sequence>
<comment type="caution">
    <text evidence="2">The sequence shown here is derived from an EMBL/GenBank/DDBJ whole genome shotgun (WGS) entry which is preliminary data.</text>
</comment>
<feature type="compositionally biased region" description="Basic and acidic residues" evidence="1">
    <location>
        <begin position="320"/>
        <end position="345"/>
    </location>
</feature>
<reference evidence="2 3" key="1">
    <citation type="journal article" date="2016" name="Nat. Commun.">
        <title>Thousands of microbial genomes shed light on interconnected biogeochemical processes in an aquifer system.</title>
        <authorList>
            <person name="Anantharaman K."/>
            <person name="Brown C.T."/>
            <person name="Hug L.A."/>
            <person name="Sharon I."/>
            <person name="Castelle C.J."/>
            <person name="Probst A.J."/>
            <person name="Thomas B.C."/>
            <person name="Singh A."/>
            <person name="Wilkins M.J."/>
            <person name="Karaoz U."/>
            <person name="Brodie E.L."/>
            <person name="Williams K.H."/>
            <person name="Hubbard S.S."/>
            <person name="Banfield J.F."/>
        </authorList>
    </citation>
    <scope>NUCLEOTIDE SEQUENCE [LARGE SCALE GENOMIC DNA]</scope>
</reference>
<evidence type="ECO:0000313" key="2">
    <source>
        <dbReference type="EMBL" id="OGY44418.1"/>
    </source>
</evidence>
<protein>
    <submittedName>
        <fullName evidence="2">Uncharacterized protein</fullName>
    </submittedName>
</protein>
<evidence type="ECO:0000256" key="1">
    <source>
        <dbReference type="SAM" id="MobiDB-lite"/>
    </source>
</evidence>
<evidence type="ECO:0000313" key="3">
    <source>
        <dbReference type="Proteomes" id="UP000178930"/>
    </source>
</evidence>
<gene>
    <name evidence="2" type="ORF">A2729_02020</name>
</gene>
<dbReference type="EMBL" id="MHIB01000016">
    <property type="protein sequence ID" value="OGY44418.1"/>
    <property type="molecule type" value="Genomic_DNA"/>
</dbReference>
<feature type="region of interest" description="Disordered" evidence="1">
    <location>
        <begin position="278"/>
        <end position="345"/>
    </location>
</feature>
<dbReference type="AlphaFoldDB" id="A0A1G1XWK5"/>
<dbReference type="Proteomes" id="UP000178930">
    <property type="component" value="Unassembled WGS sequence"/>
</dbReference>
<proteinExistence type="predicted"/>
<organism evidence="2 3">
    <name type="scientific">Candidatus Buchananbacteria bacterium RIFCSPHIGHO2_01_FULL_39_14</name>
    <dbReference type="NCBI Taxonomy" id="1797532"/>
    <lineage>
        <taxon>Bacteria</taxon>
        <taxon>Candidatus Buchananiibacteriota</taxon>
    </lineage>
</organism>
<name>A0A1G1XWK5_9BACT</name>
<accession>A0A1G1XWK5</accession>